<keyword evidence="1" id="KW-0175">Coiled coil</keyword>
<dbReference type="AlphaFoldDB" id="A0A5T7PT93"/>
<evidence type="ECO:0000259" key="3">
    <source>
        <dbReference type="Pfam" id="PF03432"/>
    </source>
</evidence>
<protein>
    <recommendedName>
        <fullName evidence="3">MobA/VirD2-like nuclease domain-containing protein</fullName>
    </recommendedName>
</protein>
<evidence type="ECO:0000256" key="1">
    <source>
        <dbReference type="SAM" id="Coils"/>
    </source>
</evidence>
<feature type="region of interest" description="Disordered" evidence="2">
    <location>
        <begin position="454"/>
        <end position="477"/>
    </location>
</feature>
<evidence type="ECO:0000313" key="4">
    <source>
        <dbReference type="EMBL" id="EBN0614545.1"/>
    </source>
</evidence>
<feature type="coiled-coil region" evidence="1">
    <location>
        <begin position="237"/>
        <end position="264"/>
    </location>
</feature>
<feature type="compositionally biased region" description="Basic and acidic residues" evidence="2">
    <location>
        <begin position="327"/>
        <end position="343"/>
    </location>
</feature>
<gene>
    <name evidence="4" type="ORF">BSB98_24925</name>
</gene>
<name>A0A5T7PT93_SALER</name>
<dbReference type="InterPro" id="IPR005094">
    <property type="entry name" value="Endonuclease_MobA/VirD2"/>
</dbReference>
<feature type="compositionally biased region" description="Basic and acidic residues" evidence="2">
    <location>
        <begin position="454"/>
        <end position="463"/>
    </location>
</feature>
<accession>A0A5T7PT93</accession>
<evidence type="ECO:0000256" key="2">
    <source>
        <dbReference type="SAM" id="MobiDB-lite"/>
    </source>
</evidence>
<feature type="compositionally biased region" description="Basic and acidic residues" evidence="2">
    <location>
        <begin position="294"/>
        <end position="311"/>
    </location>
</feature>
<sequence length="477" mass="54398">MIVKFHARGTGKGSGPVDYLLGRERNREGAILLRGNPDQTEALIDSSRFAKRYTSGVLSFAEADLPPEAKNALMDDFEASLLPGLDADQYECLWVEHRDKGRLELNFVIPNIELQSGKRLQPYYDRADRPRVDAWQTIVNDRYQLHDPNDPANQRALNTPSNLPRDRALAQRQLTDGLLALAEKGLITNRAQVVSTLEEAGFEVTRQTKNSISIADPENGRPMRLQGKLYERDFTLSNGLREEIDRASREYRESREQRVREARERLARGIEHKREENQRSYRRAVPEVTASSAEKLDSRHAPRDAGDHPRGWDIGTHGHVHQAPGGRDTRAERHAPDAERPGGSDDTDALRQQPETVREDRQECHRLRRERRIQDTGGVLNDRFRAGAFERIRELTEHLRTTAAGITQRLRKFAADVCADTSREQAVGRADQALERTARQVEIKRLVLDERRKEAVKQQERARQAPSPKPKFYGPSM</sequence>
<reference evidence="4" key="1">
    <citation type="submission" date="2018-07" db="EMBL/GenBank/DDBJ databases">
        <authorList>
            <consortium name="PulseNet: The National Subtyping Network for Foodborne Disease Surveillance"/>
            <person name="Tarr C.L."/>
            <person name="Trees E."/>
            <person name="Katz L.S."/>
            <person name="Carleton-Romer H.A."/>
            <person name="Stroika S."/>
            <person name="Kucerova Z."/>
            <person name="Roache K.F."/>
            <person name="Sabol A.L."/>
            <person name="Besser J."/>
            <person name="Gerner-Smidt P."/>
        </authorList>
    </citation>
    <scope>NUCLEOTIDE SEQUENCE</scope>
    <source>
        <strain evidence="4">2014AM-0245</strain>
    </source>
</reference>
<proteinExistence type="predicted"/>
<dbReference type="EMBL" id="AAGEPH010000036">
    <property type="protein sequence ID" value="EBN0614545.1"/>
    <property type="molecule type" value="Genomic_DNA"/>
</dbReference>
<feature type="domain" description="MobA/VirD2-like nuclease" evidence="3">
    <location>
        <begin position="52"/>
        <end position="126"/>
    </location>
</feature>
<organism evidence="4">
    <name type="scientific">Salmonella enterica</name>
    <name type="common">Salmonella choleraesuis</name>
    <dbReference type="NCBI Taxonomy" id="28901"/>
    <lineage>
        <taxon>Bacteria</taxon>
        <taxon>Pseudomonadati</taxon>
        <taxon>Pseudomonadota</taxon>
        <taxon>Gammaproteobacteria</taxon>
        <taxon>Enterobacterales</taxon>
        <taxon>Enterobacteriaceae</taxon>
        <taxon>Salmonella</taxon>
    </lineage>
</organism>
<feature type="compositionally biased region" description="Basic and acidic residues" evidence="2">
    <location>
        <begin position="270"/>
        <end position="279"/>
    </location>
</feature>
<dbReference type="Pfam" id="PF03432">
    <property type="entry name" value="Relaxase"/>
    <property type="match status" value="1"/>
</dbReference>
<feature type="region of interest" description="Disordered" evidence="2">
    <location>
        <begin position="270"/>
        <end position="363"/>
    </location>
</feature>
<comment type="caution">
    <text evidence="4">The sequence shown here is derived from an EMBL/GenBank/DDBJ whole genome shotgun (WGS) entry which is preliminary data.</text>
</comment>